<organism evidence="1 2">
    <name type="scientific">Trifolium subterraneum</name>
    <name type="common">Subterranean clover</name>
    <dbReference type="NCBI Taxonomy" id="3900"/>
    <lineage>
        <taxon>Eukaryota</taxon>
        <taxon>Viridiplantae</taxon>
        <taxon>Streptophyta</taxon>
        <taxon>Embryophyta</taxon>
        <taxon>Tracheophyta</taxon>
        <taxon>Spermatophyta</taxon>
        <taxon>Magnoliopsida</taxon>
        <taxon>eudicotyledons</taxon>
        <taxon>Gunneridae</taxon>
        <taxon>Pentapetalae</taxon>
        <taxon>rosids</taxon>
        <taxon>fabids</taxon>
        <taxon>Fabales</taxon>
        <taxon>Fabaceae</taxon>
        <taxon>Papilionoideae</taxon>
        <taxon>50 kb inversion clade</taxon>
        <taxon>NPAAA clade</taxon>
        <taxon>Hologalegina</taxon>
        <taxon>IRL clade</taxon>
        <taxon>Trifolieae</taxon>
        <taxon>Trifolium</taxon>
    </lineage>
</organism>
<gene>
    <name evidence="1" type="ORF">TSUD_73780</name>
</gene>
<name>A0A2Z6LGX4_TRISU</name>
<proteinExistence type="predicted"/>
<evidence type="ECO:0000313" key="1">
    <source>
        <dbReference type="EMBL" id="GAU12891.1"/>
    </source>
</evidence>
<reference evidence="2" key="1">
    <citation type="journal article" date="2017" name="Front. Plant Sci.">
        <title>Climate Clever Clovers: New Paradigm to Reduce the Environmental Footprint of Ruminants by Breeding Low Methanogenic Forages Utilizing Haplotype Variation.</title>
        <authorList>
            <person name="Kaur P."/>
            <person name="Appels R."/>
            <person name="Bayer P.E."/>
            <person name="Keeble-Gagnere G."/>
            <person name="Wang J."/>
            <person name="Hirakawa H."/>
            <person name="Shirasawa K."/>
            <person name="Vercoe P."/>
            <person name="Stefanova K."/>
            <person name="Durmic Z."/>
            <person name="Nichols P."/>
            <person name="Revell C."/>
            <person name="Isobe S.N."/>
            <person name="Edwards D."/>
            <person name="Erskine W."/>
        </authorList>
    </citation>
    <scope>NUCLEOTIDE SEQUENCE [LARGE SCALE GENOMIC DNA]</scope>
    <source>
        <strain evidence="2">cv. Daliak</strain>
    </source>
</reference>
<sequence length="314" mass="33269">MSQFSSGYYLQAYDPSTSTHAAVHHQLPKMYQNPNAILTSPSSSSSSLWPSNSHAALQQTSMSYLSNSSHQVPNNSMWQQLPQPSNNIPHANGFGMFGNNTMLPLQQEQYHVPQINDASVHQTSLKVSGTNSRFGINSSFNSNLNANFRNTLGGSFLSGSSSNQIPMTQPLPMSSLPINALGSLRGVSPFSAANIGNSTNANTPMSSFPIDASGSLRGVSPFFTADIGNSISTNANTTRAEEPNSIYGSTMGNQISMAQPLPMSSLPIDASSSLRGVSAFGAADVGGTNVNTIRGSEEAELNDIFGSLQDYLMD</sequence>
<keyword evidence="2" id="KW-1185">Reference proteome</keyword>
<dbReference type="EMBL" id="DF973126">
    <property type="protein sequence ID" value="GAU12891.1"/>
    <property type="molecule type" value="Genomic_DNA"/>
</dbReference>
<protein>
    <submittedName>
        <fullName evidence="1">Uncharacterized protein</fullName>
    </submittedName>
</protein>
<accession>A0A2Z6LGX4</accession>
<dbReference type="Proteomes" id="UP000242715">
    <property type="component" value="Unassembled WGS sequence"/>
</dbReference>
<dbReference type="OrthoDB" id="10552707at2759"/>
<dbReference type="AlphaFoldDB" id="A0A2Z6LGX4"/>
<evidence type="ECO:0000313" key="2">
    <source>
        <dbReference type="Proteomes" id="UP000242715"/>
    </source>
</evidence>